<dbReference type="Pfam" id="PF19573">
    <property type="entry name" value="DUF6089"/>
    <property type="match status" value="1"/>
</dbReference>
<organism evidence="2 3">
    <name type="scientific">Petrimonas mucosa</name>
    <dbReference type="NCBI Taxonomy" id="1642646"/>
    <lineage>
        <taxon>Bacteria</taxon>
        <taxon>Pseudomonadati</taxon>
        <taxon>Bacteroidota</taxon>
        <taxon>Bacteroidia</taxon>
        <taxon>Bacteroidales</taxon>
        <taxon>Dysgonomonadaceae</taxon>
        <taxon>Petrimonas</taxon>
    </lineage>
</organism>
<dbReference type="AlphaFoldDB" id="A0A1G4G478"/>
<evidence type="ECO:0000259" key="1">
    <source>
        <dbReference type="Pfam" id="PF19573"/>
    </source>
</evidence>
<protein>
    <recommendedName>
        <fullName evidence="1">DUF6089 domain-containing protein</fullName>
    </recommendedName>
</protein>
<dbReference type="KEGG" id="pmuc:ING2E5A_0486"/>
<dbReference type="STRING" id="1642646.ING2E5A_0486"/>
<dbReference type="InterPro" id="IPR011250">
    <property type="entry name" value="OMP/PagP_B-barrel"/>
</dbReference>
<feature type="domain" description="DUF6089" evidence="1">
    <location>
        <begin position="16"/>
        <end position="233"/>
    </location>
</feature>
<keyword evidence="3" id="KW-1185">Reference proteome</keyword>
<dbReference type="Proteomes" id="UP000178485">
    <property type="component" value="Chromosome i"/>
</dbReference>
<dbReference type="InterPro" id="IPR045743">
    <property type="entry name" value="DUF6089"/>
</dbReference>
<accession>A0A1G4G478</accession>
<proteinExistence type="predicted"/>
<gene>
    <name evidence="2" type="ORF">ING2E5A_0486</name>
</gene>
<dbReference type="SUPFAM" id="SSF56925">
    <property type="entry name" value="OMPA-like"/>
    <property type="match status" value="1"/>
</dbReference>
<sequence length="235" mass="26465">MDPAIKQKKLCFSLFLIVALFCVNEAKPQEYRHEAGGTLGTSFYLGDANRTRLYLHPGFSGGMIYRYNLNFHWAIKANLVAGQVSGNSADAANVFPFEQQLSFVRSFIDLGGQLEFNFLPFSDKFSYKGAKPYTPYIFTGAGTTLAMSGEPFFYAHIPVGIGFKYKIQERLNVGLEFSFRKLFGDDFEMPENSAGRSLDAPYGIKSSILKNQDGYSLTMVFLTWDFEIRKDPCCE</sequence>
<evidence type="ECO:0000313" key="2">
    <source>
        <dbReference type="EMBL" id="SCM55630.1"/>
    </source>
</evidence>
<evidence type="ECO:0000313" key="3">
    <source>
        <dbReference type="Proteomes" id="UP000178485"/>
    </source>
</evidence>
<reference evidence="2 3" key="1">
    <citation type="submission" date="2016-08" db="EMBL/GenBank/DDBJ databases">
        <authorList>
            <person name="Seilhamer J.J."/>
        </authorList>
    </citation>
    <scope>NUCLEOTIDE SEQUENCE [LARGE SCALE GENOMIC DNA]</scope>
    <source>
        <strain evidence="2">ING2-E5A</strain>
    </source>
</reference>
<dbReference type="EMBL" id="LT608328">
    <property type="protein sequence ID" value="SCM55630.1"/>
    <property type="molecule type" value="Genomic_DNA"/>
</dbReference>
<name>A0A1G4G478_9BACT</name>